<dbReference type="EMBL" id="SJPK01000005">
    <property type="protein sequence ID" value="TWT66665.1"/>
    <property type="molecule type" value="Genomic_DNA"/>
</dbReference>
<comment type="caution">
    <text evidence="1">The sequence shown here is derived from an EMBL/GenBank/DDBJ whole genome shotgun (WGS) entry which is preliminary data.</text>
</comment>
<accession>A0A5C5XXP9</accession>
<gene>
    <name evidence="1" type="ORF">CA85_27620</name>
</gene>
<keyword evidence="2" id="KW-1185">Reference proteome</keyword>
<name>A0A5C5XXP9_9BACT</name>
<evidence type="ECO:0000313" key="2">
    <source>
        <dbReference type="Proteomes" id="UP000318053"/>
    </source>
</evidence>
<dbReference type="Proteomes" id="UP000318053">
    <property type="component" value="Unassembled WGS sequence"/>
</dbReference>
<organism evidence="1 2">
    <name type="scientific">Allorhodopirellula solitaria</name>
    <dbReference type="NCBI Taxonomy" id="2527987"/>
    <lineage>
        <taxon>Bacteria</taxon>
        <taxon>Pseudomonadati</taxon>
        <taxon>Planctomycetota</taxon>
        <taxon>Planctomycetia</taxon>
        <taxon>Pirellulales</taxon>
        <taxon>Pirellulaceae</taxon>
        <taxon>Allorhodopirellula</taxon>
    </lineage>
</organism>
<evidence type="ECO:0000313" key="1">
    <source>
        <dbReference type="EMBL" id="TWT66665.1"/>
    </source>
</evidence>
<sequence length="44" mass="4813">MPVETVPDTLILLGHLNLGAIRLMRSTSPASRCFQIDKVADGQF</sequence>
<protein>
    <submittedName>
        <fullName evidence="1">Uncharacterized protein</fullName>
    </submittedName>
</protein>
<reference evidence="1 2" key="1">
    <citation type="submission" date="2019-02" db="EMBL/GenBank/DDBJ databases">
        <title>Deep-cultivation of Planctomycetes and their phenomic and genomic characterization uncovers novel biology.</title>
        <authorList>
            <person name="Wiegand S."/>
            <person name="Jogler M."/>
            <person name="Boedeker C."/>
            <person name="Pinto D."/>
            <person name="Vollmers J."/>
            <person name="Rivas-Marin E."/>
            <person name="Kohn T."/>
            <person name="Peeters S.H."/>
            <person name="Heuer A."/>
            <person name="Rast P."/>
            <person name="Oberbeckmann S."/>
            <person name="Bunk B."/>
            <person name="Jeske O."/>
            <person name="Meyerdierks A."/>
            <person name="Storesund J.E."/>
            <person name="Kallscheuer N."/>
            <person name="Luecker S."/>
            <person name="Lage O.M."/>
            <person name="Pohl T."/>
            <person name="Merkel B.J."/>
            <person name="Hornburger P."/>
            <person name="Mueller R.-W."/>
            <person name="Bruemmer F."/>
            <person name="Labrenz M."/>
            <person name="Spormann A.M."/>
            <person name="Op Den Camp H."/>
            <person name="Overmann J."/>
            <person name="Amann R."/>
            <person name="Jetten M.S.M."/>
            <person name="Mascher T."/>
            <person name="Medema M.H."/>
            <person name="Devos D.P."/>
            <person name="Kaster A.-K."/>
            <person name="Ovreas L."/>
            <person name="Rohde M."/>
            <person name="Galperin M.Y."/>
            <person name="Jogler C."/>
        </authorList>
    </citation>
    <scope>NUCLEOTIDE SEQUENCE [LARGE SCALE GENOMIC DNA]</scope>
    <source>
        <strain evidence="1 2">CA85</strain>
    </source>
</reference>
<proteinExistence type="predicted"/>
<dbReference type="AlphaFoldDB" id="A0A5C5XXP9"/>